<name>A0AAD2A6W3_9LAMI</name>
<dbReference type="Proteomes" id="UP000834106">
    <property type="component" value="Chromosome 19"/>
</dbReference>
<gene>
    <name evidence="1" type="ORF">FPE_LOCUS30249</name>
</gene>
<sequence>MLILWFVDSDENHDPIVVFGDSFFVNQKFYPSSQGDYEENMIIPSHSISANHVDPWDHNWGNTFPNAAAIGWTGFCNNEWNIIAGSGHAGYASWIGGWNYSHNPHNFGVEPANVTEGRTNGVQGYGT</sequence>
<evidence type="ECO:0000313" key="1">
    <source>
        <dbReference type="EMBL" id="CAI9782819.1"/>
    </source>
</evidence>
<dbReference type="EMBL" id="OU503054">
    <property type="protein sequence ID" value="CAI9782819.1"/>
    <property type="molecule type" value="Genomic_DNA"/>
</dbReference>
<reference evidence="1" key="1">
    <citation type="submission" date="2023-05" db="EMBL/GenBank/DDBJ databases">
        <authorList>
            <person name="Huff M."/>
        </authorList>
    </citation>
    <scope>NUCLEOTIDE SEQUENCE</scope>
</reference>
<accession>A0AAD2A6W3</accession>
<keyword evidence="2" id="KW-1185">Reference proteome</keyword>
<proteinExistence type="predicted"/>
<evidence type="ECO:0000313" key="2">
    <source>
        <dbReference type="Proteomes" id="UP000834106"/>
    </source>
</evidence>
<dbReference type="AlphaFoldDB" id="A0AAD2A6W3"/>
<organism evidence="1 2">
    <name type="scientific">Fraxinus pennsylvanica</name>
    <dbReference type="NCBI Taxonomy" id="56036"/>
    <lineage>
        <taxon>Eukaryota</taxon>
        <taxon>Viridiplantae</taxon>
        <taxon>Streptophyta</taxon>
        <taxon>Embryophyta</taxon>
        <taxon>Tracheophyta</taxon>
        <taxon>Spermatophyta</taxon>
        <taxon>Magnoliopsida</taxon>
        <taxon>eudicotyledons</taxon>
        <taxon>Gunneridae</taxon>
        <taxon>Pentapetalae</taxon>
        <taxon>asterids</taxon>
        <taxon>lamiids</taxon>
        <taxon>Lamiales</taxon>
        <taxon>Oleaceae</taxon>
        <taxon>Oleeae</taxon>
        <taxon>Fraxinus</taxon>
    </lineage>
</organism>
<protein>
    <submittedName>
        <fullName evidence="1">Uncharacterized protein</fullName>
    </submittedName>
</protein>